<evidence type="ECO:0000313" key="4">
    <source>
        <dbReference type="Proteomes" id="UP000612055"/>
    </source>
</evidence>
<accession>A0A835XUU5</accession>
<evidence type="ECO:0000256" key="2">
    <source>
        <dbReference type="SAM" id="MobiDB-lite"/>
    </source>
</evidence>
<comment type="subcellular location">
    <subcellularLocation>
        <location evidence="1">Cytoplasm</location>
        <location evidence="1">Cytoskeleton</location>
        <location evidence="1">Cilium axoneme</location>
    </subcellularLocation>
</comment>
<name>A0A835XUU5_9CHLO</name>
<dbReference type="InterPro" id="IPR032675">
    <property type="entry name" value="LRR_dom_sf"/>
</dbReference>
<gene>
    <name evidence="3" type="ORF">HYH03_010135</name>
</gene>
<dbReference type="EMBL" id="JAEHOE010000052">
    <property type="protein sequence ID" value="KAG2491567.1"/>
    <property type="molecule type" value="Genomic_DNA"/>
</dbReference>
<dbReference type="Gene3D" id="3.80.10.10">
    <property type="entry name" value="Ribonuclease Inhibitor"/>
    <property type="match status" value="1"/>
</dbReference>
<reference evidence="3" key="1">
    <citation type="journal article" date="2020" name="bioRxiv">
        <title>Comparative genomics of Chlamydomonas.</title>
        <authorList>
            <person name="Craig R.J."/>
            <person name="Hasan A.R."/>
            <person name="Ness R.W."/>
            <person name="Keightley P.D."/>
        </authorList>
    </citation>
    <scope>NUCLEOTIDE SEQUENCE</scope>
    <source>
        <strain evidence="3">CCAP 11/70</strain>
    </source>
</reference>
<keyword evidence="4" id="KW-1185">Reference proteome</keyword>
<protein>
    <submittedName>
        <fullName evidence="3">Uncharacterized protein</fullName>
    </submittedName>
</protein>
<feature type="region of interest" description="Disordered" evidence="2">
    <location>
        <begin position="425"/>
        <end position="462"/>
    </location>
</feature>
<dbReference type="GO" id="GO:0005930">
    <property type="term" value="C:axoneme"/>
    <property type="evidence" value="ECO:0007669"/>
    <property type="project" value="UniProtKB-SubCell"/>
</dbReference>
<organism evidence="3 4">
    <name type="scientific">Edaphochlamys debaryana</name>
    <dbReference type="NCBI Taxonomy" id="47281"/>
    <lineage>
        <taxon>Eukaryota</taxon>
        <taxon>Viridiplantae</taxon>
        <taxon>Chlorophyta</taxon>
        <taxon>core chlorophytes</taxon>
        <taxon>Chlorophyceae</taxon>
        <taxon>CS clade</taxon>
        <taxon>Chlamydomonadales</taxon>
        <taxon>Chlamydomonadales incertae sedis</taxon>
        <taxon>Edaphochlamys</taxon>
    </lineage>
</organism>
<proteinExistence type="predicted"/>
<dbReference type="AlphaFoldDB" id="A0A835XUU5"/>
<evidence type="ECO:0000313" key="3">
    <source>
        <dbReference type="EMBL" id="KAG2491567.1"/>
    </source>
</evidence>
<evidence type="ECO:0000256" key="1">
    <source>
        <dbReference type="ARBA" id="ARBA00004430"/>
    </source>
</evidence>
<sequence length="607" mass="65775">MSAQHPAPARFTLNDLLNLNLPPHARAIIYRELAACGNTWLAQTRLACRSLRAIIDEHADAVCLRAWCLDEDLLDEEDVSLAWMEALCVSWHQRWPRAGKLTLELEDTGERVVSCLPRPFAIAPPEGFQRLTHLLVRGDDDNGVYTIGASLAELLQRVRGVQTLALAHVFVRLRHSSPLDRALASSAFSSLTRLEHLTLTDYHWLPCIQPGLAAQLKTITVGNGVDPARKQLDEDEVVRAVARMTALEELVLDEDVYYSAEGLRAVLDALAPSVRRLRVVGACLGGRSDFSFVAWDCTLAGGKLLSVVITSHMSEQDYVEDVAAFLEAALLPSRALGPRLPRLHLDLTVDADEETPEALTDLSPDIWGLAARCDELQLLQLIAAGSDEVSLEDVVAIARLLGMPQCLDWGFHTRMELSPRRHAAAVTSAGGGGSEASGFDANSPALTPDQAAPRALERAMQRATAEAAGGPHLLLSGPAVTSRLALPRELRAWVKGLSAQAAEGLPPQPPHFRPMYWFRRLPACAAIELWCDESMAAAVAEAARRAGAAVRAVCCSTCTALHKVLQGLWSGEEAGGPGADVGELERFRWLLETMEAAAALLPPRESL</sequence>
<dbReference type="Proteomes" id="UP000612055">
    <property type="component" value="Unassembled WGS sequence"/>
</dbReference>
<comment type="caution">
    <text evidence="3">The sequence shown here is derived from an EMBL/GenBank/DDBJ whole genome shotgun (WGS) entry which is preliminary data.</text>
</comment>